<evidence type="ECO:0000313" key="3">
    <source>
        <dbReference type="Proteomes" id="UP000434957"/>
    </source>
</evidence>
<feature type="compositionally biased region" description="Low complexity" evidence="1">
    <location>
        <begin position="273"/>
        <end position="283"/>
    </location>
</feature>
<feature type="compositionally biased region" description="Basic and acidic residues" evidence="1">
    <location>
        <begin position="407"/>
        <end position="419"/>
    </location>
</feature>
<sequence>MLDLQEFFSDDNPVVPDLVLNSRTRATPGDEPETTRHSIQAQRELAILLSEYGADRLAERTFSTVSVLRRVLDRYRRVCRQLDASPSSRQDALSAQDQLHAAKLSYEFYRARWESERQRHADATTYTSGQYRDDVKDLVREHDVDKRGLQEEVSKLRQQLEDSLAYQRVLDRRLQESRFEVTDLMNFLGEHTTLACNWVRLRDLLEHYHQRTPVLRSWQTVIATTAGDDPLSQSEAFVRLSRDDPDDEGKQENNPESPRSPSPKRSSSRRRSSNSSSTPTSSKRTPKRSSRKAPAELQLRPTERVEDAPSCLPEGTLPVWSVEKARGSLPGPVVWDDLRLDVQRLKSALGSFCQLNASHWSTYVPERYYLAAETLLDDMEKQGTQPLFWGELSAAEDVGDELLPEDFEPKHDDKSKDADWSAAEEGVPADEVSETESVSDSVTISKRRKRRSSQTSSAEQPPAK</sequence>
<protein>
    <submittedName>
        <fullName evidence="2">Uncharacterized protein</fullName>
    </submittedName>
</protein>
<keyword evidence="3" id="KW-1185">Reference proteome</keyword>
<feature type="compositionally biased region" description="Basic and acidic residues" evidence="1">
    <location>
        <begin position="242"/>
        <end position="253"/>
    </location>
</feature>
<feature type="region of interest" description="Disordered" evidence="1">
    <location>
        <begin position="242"/>
        <end position="313"/>
    </location>
</feature>
<name>A0A6A4CV83_9STRA</name>
<proteinExistence type="predicted"/>
<accession>A0A6A4CV83</accession>
<dbReference type="EMBL" id="QXFT01002842">
    <property type="protein sequence ID" value="KAE9292437.1"/>
    <property type="molecule type" value="Genomic_DNA"/>
</dbReference>
<organism evidence="2 3">
    <name type="scientific">Phytophthora rubi</name>
    <dbReference type="NCBI Taxonomy" id="129364"/>
    <lineage>
        <taxon>Eukaryota</taxon>
        <taxon>Sar</taxon>
        <taxon>Stramenopiles</taxon>
        <taxon>Oomycota</taxon>
        <taxon>Peronosporomycetes</taxon>
        <taxon>Peronosporales</taxon>
        <taxon>Peronosporaceae</taxon>
        <taxon>Phytophthora</taxon>
    </lineage>
</organism>
<reference evidence="2 3" key="1">
    <citation type="submission" date="2018-08" db="EMBL/GenBank/DDBJ databases">
        <title>Genomic investigation of the strawberry pathogen Phytophthora fragariae indicates pathogenicity is determined by transcriptional variation in three key races.</title>
        <authorList>
            <person name="Adams T.M."/>
            <person name="Armitage A.D."/>
            <person name="Sobczyk M.K."/>
            <person name="Bates H.J."/>
            <person name="Dunwell J.M."/>
            <person name="Nellist C.F."/>
            <person name="Harrison R.J."/>
        </authorList>
    </citation>
    <scope>NUCLEOTIDE SEQUENCE [LARGE SCALE GENOMIC DNA]</scope>
    <source>
        <strain evidence="2 3">SCRP333</strain>
    </source>
</reference>
<gene>
    <name evidence="2" type="ORF">PR003_g24755</name>
</gene>
<comment type="caution">
    <text evidence="2">The sequence shown here is derived from an EMBL/GenBank/DDBJ whole genome shotgun (WGS) entry which is preliminary data.</text>
</comment>
<dbReference type="Proteomes" id="UP000434957">
    <property type="component" value="Unassembled WGS sequence"/>
</dbReference>
<dbReference type="AlphaFoldDB" id="A0A6A4CV83"/>
<evidence type="ECO:0000313" key="2">
    <source>
        <dbReference type="EMBL" id="KAE9292437.1"/>
    </source>
</evidence>
<evidence type="ECO:0000256" key="1">
    <source>
        <dbReference type="SAM" id="MobiDB-lite"/>
    </source>
</evidence>
<feature type="region of interest" description="Disordered" evidence="1">
    <location>
        <begin position="404"/>
        <end position="464"/>
    </location>
</feature>